<dbReference type="Proteomes" id="UP000559256">
    <property type="component" value="Unassembled WGS sequence"/>
</dbReference>
<feature type="compositionally biased region" description="Polar residues" evidence="1">
    <location>
        <begin position="1"/>
        <end position="15"/>
    </location>
</feature>
<dbReference type="PANTHER" id="PTHR43591">
    <property type="entry name" value="METHYLTRANSFERASE"/>
    <property type="match status" value="1"/>
</dbReference>
<reference evidence="2 3" key="1">
    <citation type="journal article" date="2020" name="ISME J.">
        <title>Uncovering the hidden diversity of litter-decomposition mechanisms in mushroom-forming fungi.</title>
        <authorList>
            <person name="Floudas D."/>
            <person name="Bentzer J."/>
            <person name="Ahren D."/>
            <person name="Johansson T."/>
            <person name="Persson P."/>
            <person name="Tunlid A."/>
        </authorList>
    </citation>
    <scope>NUCLEOTIDE SEQUENCE [LARGE SCALE GENOMIC DNA]</scope>
    <source>
        <strain evidence="2 3">CBS 291.85</strain>
    </source>
</reference>
<gene>
    <name evidence="2" type="ORF">D9758_013783</name>
</gene>
<comment type="caution">
    <text evidence="2">The sequence shown here is derived from an EMBL/GenBank/DDBJ whole genome shotgun (WGS) entry which is preliminary data.</text>
</comment>
<dbReference type="CDD" id="cd02440">
    <property type="entry name" value="AdoMet_MTases"/>
    <property type="match status" value="1"/>
</dbReference>
<organism evidence="2 3">
    <name type="scientific">Tetrapyrgos nigripes</name>
    <dbReference type="NCBI Taxonomy" id="182062"/>
    <lineage>
        <taxon>Eukaryota</taxon>
        <taxon>Fungi</taxon>
        <taxon>Dikarya</taxon>
        <taxon>Basidiomycota</taxon>
        <taxon>Agaricomycotina</taxon>
        <taxon>Agaricomycetes</taxon>
        <taxon>Agaricomycetidae</taxon>
        <taxon>Agaricales</taxon>
        <taxon>Marasmiineae</taxon>
        <taxon>Marasmiaceae</taxon>
        <taxon>Tetrapyrgos</taxon>
    </lineage>
</organism>
<dbReference type="Gene3D" id="3.40.50.150">
    <property type="entry name" value="Vaccinia Virus protein VP39"/>
    <property type="match status" value="1"/>
</dbReference>
<protein>
    <recommendedName>
        <fullName evidence="4">S-adenosyl-L-methionine-dependent methyltransferase</fullName>
    </recommendedName>
</protein>
<accession>A0A8H5FYN4</accession>
<feature type="region of interest" description="Disordered" evidence="1">
    <location>
        <begin position="1"/>
        <end position="28"/>
    </location>
</feature>
<dbReference type="Pfam" id="PF13489">
    <property type="entry name" value="Methyltransf_23"/>
    <property type="match status" value="1"/>
</dbReference>
<evidence type="ECO:0000256" key="1">
    <source>
        <dbReference type="SAM" id="MobiDB-lite"/>
    </source>
</evidence>
<name>A0A8H5FYN4_9AGAR</name>
<proteinExistence type="predicted"/>
<dbReference type="AlphaFoldDB" id="A0A8H5FYN4"/>
<sequence>MSSDSNVPSAMSNPGTVPYPLPTSSRGAERHRLDDMHQGIARYMKRITYAPLQNPSRILELGSGTGAWTIKAAETYPAAQVTAADMSPLPNDLNLPSNVTFKQMNFLESFPFKPESFDVVHMRFVMMHLPEPQEVVSRLASLIRPGGWLLLEEPNHTLLDANNDIGPGVRELYKGYHEHMRRQGVDPQIGMRIRTLLEDSKEFSEVNETVIPFYVNPKSTSDPDLQEVGQILKYSMDGVYIGIMEKVGPAAGISPEIMRAWREEVNDPSKDLRLDMHMTWSRKKQ</sequence>
<dbReference type="EMBL" id="JAACJM010000063">
    <property type="protein sequence ID" value="KAF5353608.1"/>
    <property type="molecule type" value="Genomic_DNA"/>
</dbReference>
<evidence type="ECO:0000313" key="2">
    <source>
        <dbReference type="EMBL" id="KAF5353608.1"/>
    </source>
</evidence>
<dbReference type="InterPro" id="IPR029063">
    <property type="entry name" value="SAM-dependent_MTases_sf"/>
</dbReference>
<dbReference type="SUPFAM" id="SSF53335">
    <property type="entry name" value="S-adenosyl-L-methionine-dependent methyltransferases"/>
    <property type="match status" value="1"/>
</dbReference>
<keyword evidence="3" id="KW-1185">Reference proteome</keyword>
<dbReference type="OrthoDB" id="506498at2759"/>
<evidence type="ECO:0000313" key="3">
    <source>
        <dbReference type="Proteomes" id="UP000559256"/>
    </source>
</evidence>
<evidence type="ECO:0008006" key="4">
    <source>
        <dbReference type="Google" id="ProtNLM"/>
    </source>
</evidence>